<dbReference type="HAMAP" id="MF_00048">
    <property type="entry name" value="UPF0102"/>
    <property type="match status" value="1"/>
</dbReference>
<dbReference type="InterPro" id="IPR011335">
    <property type="entry name" value="Restrct_endonuc-II-like"/>
</dbReference>
<evidence type="ECO:0000313" key="5">
    <source>
        <dbReference type="Proteomes" id="UP000266895"/>
    </source>
</evidence>
<evidence type="ECO:0000256" key="2">
    <source>
        <dbReference type="HAMAP-Rule" id="MF_00048"/>
    </source>
</evidence>
<dbReference type="RefSeq" id="WP_126381950.1">
    <property type="nucleotide sequence ID" value="NZ_LR134350.1"/>
</dbReference>
<proteinExistence type="inferred from homology"/>
<evidence type="ECO:0000256" key="3">
    <source>
        <dbReference type="SAM" id="MobiDB-lite"/>
    </source>
</evidence>
<evidence type="ECO:0000313" key="4">
    <source>
        <dbReference type="EMBL" id="VEG26936.1"/>
    </source>
</evidence>
<dbReference type="Proteomes" id="UP000266895">
    <property type="component" value="Chromosome"/>
</dbReference>
<accession>A0A448HF71</accession>
<keyword evidence="5" id="KW-1185">Reference proteome</keyword>
<sequence>MTQTPSESEPRPPTRRETGSRGEDIAARYLVDRGWLILERNWRPGRGAGLRGELDIIALDPEPGPEHHEAGPAPRPGLVVVEVKTRTSLRAGAPAEAVDSLKLARLRALAGAWVAGSTVDHEGLRIDVVSVLLRPGQPAVLRHHRGVGQ</sequence>
<dbReference type="PANTHER" id="PTHR34039">
    <property type="entry name" value="UPF0102 PROTEIN YRAN"/>
    <property type="match status" value="1"/>
</dbReference>
<dbReference type="InterPro" id="IPR003509">
    <property type="entry name" value="UPF0102_YraN-like"/>
</dbReference>
<reference evidence="4 5" key="1">
    <citation type="submission" date="2018-12" db="EMBL/GenBank/DDBJ databases">
        <authorList>
            <consortium name="Pathogen Informatics"/>
        </authorList>
    </citation>
    <scope>NUCLEOTIDE SEQUENCE [LARGE SCALE GENOMIC DNA]</scope>
    <source>
        <strain evidence="4 5">NCTC11636</strain>
    </source>
</reference>
<dbReference type="Pfam" id="PF02021">
    <property type="entry name" value="UPF0102"/>
    <property type="match status" value="1"/>
</dbReference>
<dbReference type="GO" id="GO:0003676">
    <property type="term" value="F:nucleic acid binding"/>
    <property type="evidence" value="ECO:0007669"/>
    <property type="project" value="InterPro"/>
</dbReference>
<dbReference type="InterPro" id="IPR011856">
    <property type="entry name" value="tRNA_endonuc-like_dom_sf"/>
</dbReference>
<comment type="similarity">
    <text evidence="1 2">Belongs to the UPF0102 family.</text>
</comment>
<dbReference type="AlphaFoldDB" id="A0A448HF71"/>
<dbReference type="PANTHER" id="PTHR34039:SF1">
    <property type="entry name" value="UPF0102 PROTEIN YRAN"/>
    <property type="match status" value="1"/>
</dbReference>
<dbReference type="CDD" id="cd20736">
    <property type="entry name" value="PoNe_Nuclease"/>
    <property type="match status" value="1"/>
</dbReference>
<dbReference type="Gene3D" id="3.40.1350.10">
    <property type="match status" value="1"/>
</dbReference>
<gene>
    <name evidence="4" type="ORF">NCTC11636_00787</name>
</gene>
<dbReference type="KEGG" id="ahw:NCTC11636_00787"/>
<protein>
    <recommendedName>
        <fullName evidence="2">UPF0102 protein NCTC11636_00787</fullName>
    </recommendedName>
</protein>
<dbReference type="OrthoDB" id="9794876at2"/>
<feature type="compositionally biased region" description="Basic and acidic residues" evidence="3">
    <location>
        <begin position="8"/>
        <end position="23"/>
    </location>
</feature>
<dbReference type="EMBL" id="LR134350">
    <property type="protein sequence ID" value="VEG26936.1"/>
    <property type="molecule type" value="Genomic_DNA"/>
</dbReference>
<name>A0A448HF71_9ACTO</name>
<evidence type="ECO:0000256" key="1">
    <source>
        <dbReference type="ARBA" id="ARBA00006738"/>
    </source>
</evidence>
<organism evidence="4 5">
    <name type="scientific">Actinomyces howellii</name>
    <dbReference type="NCBI Taxonomy" id="52771"/>
    <lineage>
        <taxon>Bacteria</taxon>
        <taxon>Bacillati</taxon>
        <taxon>Actinomycetota</taxon>
        <taxon>Actinomycetes</taxon>
        <taxon>Actinomycetales</taxon>
        <taxon>Actinomycetaceae</taxon>
        <taxon>Actinomyces</taxon>
    </lineage>
</organism>
<dbReference type="SUPFAM" id="SSF52980">
    <property type="entry name" value="Restriction endonuclease-like"/>
    <property type="match status" value="1"/>
</dbReference>
<feature type="region of interest" description="Disordered" evidence="3">
    <location>
        <begin position="1"/>
        <end position="23"/>
    </location>
</feature>